<organism evidence="1 2">
    <name type="scientific">Gossypium arboreum</name>
    <name type="common">Tree cotton</name>
    <name type="synonym">Gossypium nanking</name>
    <dbReference type="NCBI Taxonomy" id="29729"/>
    <lineage>
        <taxon>Eukaryota</taxon>
        <taxon>Viridiplantae</taxon>
        <taxon>Streptophyta</taxon>
        <taxon>Embryophyta</taxon>
        <taxon>Tracheophyta</taxon>
        <taxon>Spermatophyta</taxon>
        <taxon>Magnoliopsida</taxon>
        <taxon>eudicotyledons</taxon>
        <taxon>Gunneridae</taxon>
        <taxon>Pentapetalae</taxon>
        <taxon>rosids</taxon>
        <taxon>malvids</taxon>
        <taxon>Malvales</taxon>
        <taxon>Malvaceae</taxon>
        <taxon>Malvoideae</taxon>
        <taxon>Gossypium</taxon>
    </lineage>
</organism>
<dbReference type="AlphaFoldDB" id="A0A0B0PAM0"/>
<sequence>MILHVIIYRCHCPRQCLTRNHITMPMSQTWSYM</sequence>
<evidence type="ECO:0000313" key="1">
    <source>
        <dbReference type="EMBL" id="KHG20331.1"/>
    </source>
</evidence>
<accession>A0A0B0PAM0</accession>
<keyword evidence="2" id="KW-1185">Reference proteome</keyword>
<name>A0A0B0PAM0_GOSAR</name>
<dbReference type="Proteomes" id="UP000032142">
    <property type="component" value="Unassembled WGS sequence"/>
</dbReference>
<evidence type="ECO:0000313" key="2">
    <source>
        <dbReference type="Proteomes" id="UP000032142"/>
    </source>
</evidence>
<dbReference type="EMBL" id="KN415455">
    <property type="protein sequence ID" value="KHG20331.1"/>
    <property type="molecule type" value="Genomic_DNA"/>
</dbReference>
<reference evidence="2" key="1">
    <citation type="submission" date="2014-09" db="EMBL/GenBank/DDBJ databases">
        <authorList>
            <person name="Mudge J."/>
            <person name="Ramaraj T."/>
            <person name="Lindquist I.E."/>
            <person name="Bharti A.K."/>
            <person name="Sundararajan A."/>
            <person name="Cameron C.T."/>
            <person name="Woodward J.E."/>
            <person name="May G.D."/>
            <person name="Brubaker C."/>
            <person name="Broadhvest J."/>
            <person name="Wilkins T.A."/>
        </authorList>
    </citation>
    <scope>NUCLEOTIDE SEQUENCE</scope>
    <source>
        <strain evidence="2">cv. AKA8401</strain>
    </source>
</reference>
<proteinExistence type="predicted"/>
<protein>
    <submittedName>
        <fullName evidence="1">Protein spire</fullName>
    </submittedName>
</protein>
<gene>
    <name evidence="1" type="ORF">F383_25234</name>
</gene>